<evidence type="ECO:0000313" key="2">
    <source>
        <dbReference type="Proteomes" id="UP000295558"/>
    </source>
</evidence>
<gene>
    <name evidence="1" type="ORF">DFP96_11213</name>
</gene>
<keyword evidence="2" id="KW-1185">Reference proteome</keyword>
<accession>A0A4R6ZH61</accession>
<name>A0A4R6ZH61_9LIST</name>
<proteinExistence type="predicted"/>
<dbReference type="Proteomes" id="UP000295558">
    <property type="component" value="Unassembled WGS sequence"/>
</dbReference>
<evidence type="ECO:0000313" key="1">
    <source>
        <dbReference type="EMBL" id="TDR51528.1"/>
    </source>
</evidence>
<comment type="caution">
    <text evidence="1">The sequence shown here is derived from an EMBL/GenBank/DDBJ whole genome shotgun (WGS) entry which is preliminary data.</text>
</comment>
<dbReference type="EMBL" id="SNZK01000012">
    <property type="protein sequence ID" value="TDR51528.1"/>
    <property type="molecule type" value="Genomic_DNA"/>
</dbReference>
<protein>
    <submittedName>
        <fullName evidence="1">Uncharacterized protein</fullName>
    </submittedName>
</protein>
<dbReference type="OrthoDB" id="2991472at2"/>
<sequence length="91" mass="10438">MSSQTEMFDKGILEQDTTDDIILIDGVAYKDGVLIDSESMERGKLTWAVKAIKAVYKKLPARVKGHVDFSGAWFFTNVYRALYREIRRGYL</sequence>
<dbReference type="RefSeq" id="WP_036071199.1">
    <property type="nucleotide sequence ID" value="NZ_JAARQJ010000010.1"/>
</dbReference>
<dbReference type="AlphaFoldDB" id="A0A4R6ZH61"/>
<reference evidence="1 2" key="1">
    <citation type="submission" date="2019-03" db="EMBL/GenBank/DDBJ databases">
        <title>Genomic Encyclopedia of Type Strains, Phase III (KMG-III): the genomes of soil and plant-associated and newly described type strains.</title>
        <authorList>
            <person name="Whitman W."/>
        </authorList>
    </citation>
    <scope>NUCLEOTIDE SEQUENCE [LARGE SCALE GENOMIC DNA]</scope>
    <source>
        <strain evidence="1 2">CECT 7972</strain>
    </source>
</reference>
<organism evidence="1 2">
    <name type="scientific">Listeria rocourtiae</name>
    <dbReference type="NCBI Taxonomy" id="647910"/>
    <lineage>
        <taxon>Bacteria</taxon>
        <taxon>Bacillati</taxon>
        <taxon>Bacillota</taxon>
        <taxon>Bacilli</taxon>
        <taxon>Bacillales</taxon>
        <taxon>Listeriaceae</taxon>
        <taxon>Listeria</taxon>
    </lineage>
</organism>